<accession>A0A916T766</accession>
<evidence type="ECO:0000256" key="7">
    <source>
        <dbReference type="SAM" id="MobiDB-lite"/>
    </source>
</evidence>
<dbReference type="InterPro" id="IPR011054">
    <property type="entry name" value="Rudment_hybrid_motif"/>
</dbReference>
<dbReference type="EMBL" id="BMFA01000001">
    <property type="protein sequence ID" value="GGB32543.1"/>
    <property type="molecule type" value="Genomic_DNA"/>
</dbReference>
<dbReference type="SUPFAM" id="SSF52440">
    <property type="entry name" value="PreATP-grasp domain"/>
    <property type="match status" value="1"/>
</dbReference>
<feature type="binding site" evidence="5">
    <location>
        <begin position="184"/>
        <end position="187"/>
    </location>
    <ligand>
        <name>ATP</name>
        <dbReference type="ChEBI" id="CHEBI:30616"/>
    </ligand>
</feature>
<dbReference type="NCBIfam" id="TIGR01161">
    <property type="entry name" value="purK"/>
    <property type="match status" value="1"/>
</dbReference>
<evidence type="ECO:0000256" key="4">
    <source>
        <dbReference type="ARBA" id="ARBA00022840"/>
    </source>
</evidence>
<dbReference type="Pfam" id="PF02222">
    <property type="entry name" value="ATP-grasp"/>
    <property type="match status" value="1"/>
</dbReference>
<evidence type="ECO:0000313" key="9">
    <source>
        <dbReference type="EMBL" id="GGB32543.1"/>
    </source>
</evidence>
<gene>
    <name evidence="5 6 9" type="primary">purK</name>
    <name evidence="9" type="ORF">GCM10011316_00780</name>
</gene>
<dbReference type="Pfam" id="PF22660">
    <property type="entry name" value="RS_preATP-grasp-like"/>
    <property type="match status" value="1"/>
</dbReference>
<keyword evidence="4 5" id="KW-0067">ATP-binding</keyword>
<dbReference type="GO" id="GO:0005829">
    <property type="term" value="C:cytosol"/>
    <property type="evidence" value="ECO:0007669"/>
    <property type="project" value="TreeGrafter"/>
</dbReference>
<dbReference type="InterPro" id="IPR011761">
    <property type="entry name" value="ATP-grasp"/>
</dbReference>
<feature type="domain" description="ATP-grasp" evidence="8">
    <location>
        <begin position="113"/>
        <end position="302"/>
    </location>
</feature>
<proteinExistence type="inferred from homology"/>
<feature type="binding site" evidence="5">
    <location>
        <position position="149"/>
    </location>
    <ligand>
        <name>ATP</name>
        <dbReference type="ChEBI" id="CHEBI:30616"/>
    </ligand>
</feature>
<keyword evidence="2 5" id="KW-0547">Nucleotide-binding</keyword>
<dbReference type="FunFam" id="3.40.50.20:FF:000016">
    <property type="entry name" value="N5-carboxyaminoimidazole ribonucleotide synthase"/>
    <property type="match status" value="1"/>
</dbReference>
<dbReference type="SUPFAM" id="SSF56059">
    <property type="entry name" value="Glutathione synthetase ATP-binding domain-like"/>
    <property type="match status" value="1"/>
</dbReference>
<organism evidence="9 10">
    <name type="scientific">Roseibium aquae</name>
    <dbReference type="NCBI Taxonomy" id="1323746"/>
    <lineage>
        <taxon>Bacteria</taxon>
        <taxon>Pseudomonadati</taxon>
        <taxon>Pseudomonadota</taxon>
        <taxon>Alphaproteobacteria</taxon>
        <taxon>Hyphomicrobiales</taxon>
        <taxon>Stappiaceae</taxon>
        <taxon>Roseibium</taxon>
    </lineage>
</organism>
<evidence type="ECO:0000256" key="2">
    <source>
        <dbReference type="ARBA" id="ARBA00022741"/>
    </source>
</evidence>
<feature type="binding site" evidence="5">
    <location>
        <position position="109"/>
    </location>
    <ligand>
        <name>ATP</name>
        <dbReference type="ChEBI" id="CHEBI:30616"/>
    </ligand>
</feature>
<reference evidence="9" key="2">
    <citation type="submission" date="2020-09" db="EMBL/GenBank/DDBJ databases">
        <authorList>
            <person name="Sun Q."/>
            <person name="Zhou Y."/>
        </authorList>
    </citation>
    <scope>NUCLEOTIDE SEQUENCE</scope>
    <source>
        <strain evidence="9">CGMCC 1.12426</strain>
    </source>
</reference>
<dbReference type="InterPro" id="IPR003135">
    <property type="entry name" value="ATP-grasp_carboxylate-amine"/>
</dbReference>
<dbReference type="GO" id="GO:0004638">
    <property type="term" value="F:phosphoribosylaminoimidazole carboxylase activity"/>
    <property type="evidence" value="ECO:0007669"/>
    <property type="project" value="InterPro"/>
</dbReference>
<evidence type="ECO:0000256" key="5">
    <source>
        <dbReference type="HAMAP-Rule" id="MF_01928"/>
    </source>
</evidence>
<dbReference type="GO" id="GO:0006189">
    <property type="term" value="P:'de novo' IMP biosynthetic process"/>
    <property type="evidence" value="ECO:0007669"/>
    <property type="project" value="UniProtKB-UniRule"/>
</dbReference>
<dbReference type="GO" id="GO:0034028">
    <property type="term" value="F:5-(carboxyamino)imidazole ribonucleotide synthase activity"/>
    <property type="evidence" value="ECO:0007669"/>
    <property type="project" value="UniProtKB-UniRule"/>
</dbReference>
<comment type="subunit">
    <text evidence="5 6">Homodimer.</text>
</comment>
<dbReference type="PANTHER" id="PTHR11609:SF5">
    <property type="entry name" value="PHOSPHORIBOSYLAMINOIMIDAZOLE CARBOXYLASE"/>
    <property type="match status" value="1"/>
</dbReference>
<comment type="pathway">
    <text evidence="5 6">Purine metabolism; IMP biosynthesis via de novo pathway; 5-amino-1-(5-phospho-D-ribosyl)imidazole-4-carboxylate from 5-amino-1-(5-phospho-D-ribosyl)imidazole (N5-CAIR route): step 1/2.</text>
</comment>
<keyword evidence="10" id="KW-1185">Reference proteome</keyword>
<comment type="caution">
    <text evidence="9">The sequence shown here is derived from an EMBL/GenBank/DDBJ whole genome shotgun (WGS) entry which is preliminary data.</text>
</comment>
<dbReference type="EC" id="6.3.4.18" evidence="5 6"/>
<evidence type="ECO:0000256" key="6">
    <source>
        <dbReference type="RuleBase" id="RU361200"/>
    </source>
</evidence>
<feature type="binding site" evidence="5">
    <location>
        <begin position="154"/>
        <end position="160"/>
    </location>
    <ligand>
        <name>ATP</name>
        <dbReference type="ChEBI" id="CHEBI:30616"/>
    </ligand>
</feature>
<feature type="binding site" evidence="5">
    <location>
        <position position="192"/>
    </location>
    <ligand>
        <name>ATP</name>
        <dbReference type="ChEBI" id="CHEBI:30616"/>
    </ligand>
</feature>
<dbReference type="Gene3D" id="3.30.1490.20">
    <property type="entry name" value="ATP-grasp fold, A domain"/>
    <property type="match status" value="1"/>
</dbReference>
<protein>
    <recommendedName>
        <fullName evidence="5 6">N5-carboxyaminoimidazole ribonucleotide synthase</fullName>
        <shortName evidence="5 6">N5-CAIR synthase</shortName>
        <ecNumber evidence="5 6">6.3.4.18</ecNumber>
    </recommendedName>
    <alternativeName>
        <fullName evidence="5 6">5-(carboxyamino)imidazole ribonucleotide synthetase</fullName>
    </alternativeName>
</protein>
<dbReference type="Proteomes" id="UP000605148">
    <property type="component" value="Unassembled WGS sequence"/>
</dbReference>
<dbReference type="SUPFAM" id="SSF51246">
    <property type="entry name" value="Rudiment single hybrid motif"/>
    <property type="match status" value="1"/>
</dbReference>
<dbReference type="FunFam" id="3.30.1490.20:FF:000015">
    <property type="entry name" value="N5-carboxyaminoimidazole ribonucleotide synthase"/>
    <property type="match status" value="1"/>
</dbReference>
<comment type="similarity">
    <text evidence="5 6">Belongs to the PurK/PurT family.</text>
</comment>
<evidence type="ECO:0000256" key="1">
    <source>
        <dbReference type="ARBA" id="ARBA00022598"/>
    </source>
</evidence>
<feature type="binding site" evidence="5">
    <location>
        <position position="215"/>
    </location>
    <ligand>
        <name>ATP</name>
        <dbReference type="ChEBI" id="CHEBI:30616"/>
    </ligand>
</feature>
<sequence>MPLRASLRPGDTIGILGGGQLGRMLALAAAPLGLKTHIFCPDPQSPAFEVADAHTIADYEDQGALERFAETCDAVTYEFENVPAGTAAFLENRVVLRPGARALEISQDRLTEKQFLEAAGADVAPYRDIANEGDLFAALAAFGGQGVLKTRRFGYDGKGQVMIRAAEDTDTALERIGNAPAVLEALIPFDREMSVIVARDAAGTCGAFDVSENLHRNHILHTSTVPAGIGPALAETARAMAIRIAEAMDYVGVMGVELFVVPSPVGETVLVNEIAPRVHNSGHWTQDACLCDQFEQHIRAVAGWPLGTFERHSDAVMTNLIGDACDSWPDILRDPSARLHLYGKTESRPGRKMGHWNRITPHQAGNGSSGQKS</sequence>
<dbReference type="OrthoDB" id="9804625at2"/>
<dbReference type="Pfam" id="PF17769">
    <property type="entry name" value="PurK_C"/>
    <property type="match status" value="1"/>
</dbReference>
<dbReference type="InterPro" id="IPR013815">
    <property type="entry name" value="ATP_grasp_subdomain_1"/>
</dbReference>
<feature type="compositionally biased region" description="Polar residues" evidence="7">
    <location>
        <begin position="363"/>
        <end position="373"/>
    </location>
</feature>
<dbReference type="GO" id="GO:0046872">
    <property type="term" value="F:metal ion binding"/>
    <property type="evidence" value="ECO:0007669"/>
    <property type="project" value="InterPro"/>
</dbReference>
<dbReference type="InterPro" id="IPR040686">
    <property type="entry name" value="PurK_C"/>
</dbReference>
<dbReference type="NCBIfam" id="NF004679">
    <property type="entry name" value="PRK06019.1-5"/>
    <property type="match status" value="1"/>
</dbReference>
<name>A0A916T766_9HYPH</name>
<evidence type="ECO:0000256" key="3">
    <source>
        <dbReference type="ARBA" id="ARBA00022755"/>
    </source>
</evidence>
<feature type="binding site" evidence="5">
    <location>
        <begin position="272"/>
        <end position="273"/>
    </location>
    <ligand>
        <name>ATP</name>
        <dbReference type="ChEBI" id="CHEBI:30616"/>
    </ligand>
</feature>
<evidence type="ECO:0000259" key="8">
    <source>
        <dbReference type="PROSITE" id="PS50975"/>
    </source>
</evidence>
<dbReference type="GO" id="GO:0005524">
    <property type="term" value="F:ATP binding"/>
    <property type="evidence" value="ECO:0007669"/>
    <property type="project" value="UniProtKB-UniRule"/>
</dbReference>
<evidence type="ECO:0000313" key="10">
    <source>
        <dbReference type="Proteomes" id="UP000605148"/>
    </source>
</evidence>
<comment type="catalytic activity">
    <reaction evidence="5 6">
        <text>5-amino-1-(5-phospho-beta-D-ribosyl)imidazole + hydrogencarbonate + ATP = 5-carboxyamino-1-(5-phospho-D-ribosyl)imidazole + ADP + phosphate + 2 H(+)</text>
        <dbReference type="Rhea" id="RHEA:19317"/>
        <dbReference type="ChEBI" id="CHEBI:15378"/>
        <dbReference type="ChEBI" id="CHEBI:17544"/>
        <dbReference type="ChEBI" id="CHEBI:30616"/>
        <dbReference type="ChEBI" id="CHEBI:43474"/>
        <dbReference type="ChEBI" id="CHEBI:58730"/>
        <dbReference type="ChEBI" id="CHEBI:137981"/>
        <dbReference type="ChEBI" id="CHEBI:456216"/>
        <dbReference type="EC" id="6.3.4.18"/>
    </reaction>
</comment>
<reference evidence="9" key="1">
    <citation type="journal article" date="2014" name="Int. J. Syst. Evol. Microbiol.">
        <title>Complete genome sequence of Corynebacterium casei LMG S-19264T (=DSM 44701T), isolated from a smear-ripened cheese.</title>
        <authorList>
            <consortium name="US DOE Joint Genome Institute (JGI-PGF)"/>
            <person name="Walter F."/>
            <person name="Albersmeier A."/>
            <person name="Kalinowski J."/>
            <person name="Ruckert C."/>
        </authorList>
    </citation>
    <scope>NUCLEOTIDE SEQUENCE</scope>
    <source>
        <strain evidence="9">CGMCC 1.12426</strain>
    </source>
</reference>
<dbReference type="NCBIfam" id="NF004675">
    <property type="entry name" value="PRK06019.1-1"/>
    <property type="match status" value="1"/>
</dbReference>
<keyword evidence="3 5" id="KW-0658">Purine biosynthesis</keyword>
<dbReference type="PANTHER" id="PTHR11609">
    <property type="entry name" value="PURINE BIOSYNTHESIS PROTEIN 6/7, PUR6/7"/>
    <property type="match status" value="1"/>
</dbReference>
<comment type="function">
    <text evidence="5">Catalyzes the ATP-dependent conversion of 5-aminoimidazole ribonucleotide (AIR) and HCO(3)(-) to N5-carboxyaminoimidazole ribonucleotide (N5-CAIR).</text>
</comment>
<keyword evidence="1 5" id="KW-0436">Ligase</keyword>
<dbReference type="HAMAP" id="MF_01928">
    <property type="entry name" value="PurK"/>
    <property type="match status" value="1"/>
</dbReference>
<comment type="function">
    <text evidence="6">Catalyzes the ATP-dependent conversion of 5-aminoimidazole ribonucleotide (AIR) and HCO(3)- to N5-carboxyaminoimidazole ribonucleotide (N5-CAIR).</text>
</comment>
<dbReference type="Gene3D" id="3.40.50.20">
    <property type="match status" value="1"/>
</dbReference>
<dbReference type="InterPro" id="IPR016185">
    <property type="entry name" value="PreATP-grasp_dom_sf"/>
</dbReference>
<dbReference type="InterPro" id="IPR054350">
    <property type="entry name" value="PurT/PurK_preATP-grasp"/>
</dbReference>
<dbReference type="PROSITE" id="PS50975">
    <property type="entry name" value="ATP_GRASP"/>
    <property type="match status" value="1"/>
</dbReference>
<dbReference type="RefSeq" id="WP_150493321.1">
    <property type="nucleotide sequence ID" value="NZ_BMFA01000001.1"/>
</dbReference>
<dbReference type="AlphaFoldDB" id="A0A916T766"/>
<dbReference type="Gene3D" id="3.30.470.20">
    <property type="entry name" value="ATP-grasp fold, B domain"/>
    <property type="match status" value="1"/>
</dbReference>
<feature type="region of interest" description="Disordered" evidence="7">
    <location>
        <begin position="344"/>
        <end position="373"/>
    </location>
</feature>
<dbReference type="NCBIfam" id="NF004676">
    <property type="entry name" value="PRK06019.1-2"/>
    <property type="match status" value="1"/>
</dbReference>
<dbReference type="InterPro" id="IPR005875">
    <property type="entry name" value="PurK"/>
</dbReference>